<dbReference type="Pfam" id="PF00528">
    <property type="entry name" value="BPD_transp_1"/>
    <property type="match status" value="1"/>
</dbReference>
<dbReference type="Gene3D" id="1.10.3720.10">
    <property type="entry name" value="MetI-like"/>
    <property type="match status" value="1"/>
</dbReference>
<keyword evidence="4" id="KW-1003">Cell membrane</keyword>
<dbReference type="PANTHER" id="PTHR42929">
    <property type="entry name" value="INNER MEMBRANE ABC TRANSPORTER PERMEASE PROTEIN YDCU-RELATED-RELATED"/>
    <property type="match status" value="1"/>
</dbReference>
<dbReference type="Proteomes" id="UP000031202">
    <property type="component" value="Unassembled WGS sequence"/>
</dbReference>
<dbReference type="InterPro" id="IPR035906">
    <property type="entry name" value="MetI-like_sf"/>
</dbReference>
<comment type="caution">
    <text evidence="10">The sequence shown here is derived from an EMBL/GenBank/DDBJ whole genome shotgun (WGS) entry which is preliminary data.</text>
</comment>
<feature type="domain" description="ABC transmembrane type-1" evidence="9">
    <location>
        <begin position="97"/>
        <end position="301"/>
    </location>
</feature>
<dbReference type="PROSITE" id="PS50928">
    <property type="entry name" value="ABC_TM1"/>
    <property type="match status" value="1"/>
</dbReference>
<proteinExistence type="inferred from homology"/>
<evidence type="ECO:0000313" key="11">
    <source>
        <dbReference type="Proteomes" id="UP000031202"/>
    </source>
</evidence>
<dbReference type="CDD" id="cd06261">
    <property type="entry name" value="TM_PBP2"/>
    <property type="match status" value="1"/>
</dbReference>
<keyword evidence="7 8" id="KW-0472">Membrane</keyword>
<dbReference type="GO" id="GO:0005886">
    <property type="term" value="C:plasma membrane"/>
    <property type="evidence" value="ECO:0007669"/>
    <property type="project" value="UniProtKB-SubCell"/>
</dbReference>
<dbReference type="RefSeq" id="WP_039415317.1">
    <property type="nucleotide sequence ID" value="NZ_JWSZ01000010.1"/>
</dbReference>
<gene>
    <name evidence="10" type="ORF">RM52_08045</name>
</gene>
<keyword evidence="5 8" id="KW-0812">Transmembrane</keyword>
<comment type="similarity">
    <text evidence="2">Belongs to the binding-protein-dependent transport system permease family. CysTW subfamily.</text>
</comment>
<dbReference type="EMBL" id="JWSZ01000010">
    <property type="protein sequence ID" value="KIC58014.1"/>
    <property type="molecule type" value="Genomic_DNA"/>
</dbReference>
<keyword evidence="3 8" id="KW-0813">Transport</keyword>
<dbReference type="GO" id="GO:0055085">
    <property type="term" value="P:transmembrane transport"/>
    <property type="evidence" value="ECO:0007669"/>
    <property type="project" value="InterPro"/>
</dbReference>
<protein>
    <submittedName>
        <fullName evidence="10">Polyamine ABC transporter permease</fullName>
    </submittedName>
</protein>
<dbReference type="PANTHER" id="PTHR42929:SF1">
    <property type="entry name" value="INNER MEMBRANE ABC TRANSPORTER PERMEASE PROTEIN YDCU-RELATED"/>
    <property type="match status" value="1"/>
</dbReference>
<sequence length="315" mass="32700">MTAAAAATATRAADRGARAASRSAVAGFVLALPPVLVVTAFVGLPVLLALAFSVGFTGGLNEVVAAVGQNVHRADGTMPTFDAYGDVFVTPQFWDDLALTLAVTVVSTVVVLLLAGGVGLYLRLRGGWLARLLSTVAIVPLFIPVVIASWAILTFTSADGFIRTVCTQLGIDGPTWSYSVVAIVLGSAWTSLPFAVLMIASGLQSIPDALIDAARDAGAGTGRIVRTILLPMSAVPIVIAVTFTAIGVIGSYTVPYFTGANAPTMLGVSIANYFTSYNQPQQSLVMAFVVFLIASGIGALYVWANFRSARREGRV</sequence>
<evidence type="ECO:0000256" key="2">
    <source>
        <dbReference type="ARBA" id="ARBA00007069"/>
    </source>
</evidence>
<evidence type="ECO:0000256" key="3">
    <source>
        <dbReference type="ARBA" id="ARBA00022448"/>
    </source>
</evidence>
<name>A0A0B4CA33_9MICO</name>
<evidence type="ECO:0000259" key="9">
    <source>
        <dbReference type="PROSITE" id="PS50928"/>
    </source>
</evidence>
<accession>A0A0B4CA33</accession>
<reference evidence="10 11" key="1">
    <citation type="submission" date="2014-12" db="EMBL/GenBank/DDBJ databases">
        <title>Genome sequencing of Microbacterium hominis TPW29.</title>
        <authorList>
            <person name="Tan P.W."/>
            <person name="Chan K.-G."/>
        </authorList>
    </citation>
    <scope>NUCLEOTIDE SEQUENCE [LARGE SCALE GENOMIC DNA]</scope>
    <source>
        <strain evidence="10 11">TPW29</strain>
    </source>
</reference>
<feature type="transmembrane region" description="Helical" evidence="8">
    <location>
        <begin position="224"/>
        <end position="249"/>
    </location>
</feature>
<feature type="transmembrane region" description="Helical" evidence="8">
    <location>
        <begin position="284"/>
        <end position="304"/>
    </location>
</feature>
<feature type="transmembrane region" description="Helical" evidence="8">
    <location>
        <begin position="25"/>
        <end position="52"/>
    </location>
</feature>
<evidence type="ECO:0000313" key="10">
    <source>
        <dbReference type="EMBL" id="KIC58014.1"/>
    </source>
</evidence>
<organism evidence="10 11">
    <name type="scientific">Microbacterium hominis</name>
    <dbReference type="NCBI Taxonomy" id="162426"/>
    <lineage>
        <taxon>Bacteria</taxon>
        <taxon>Bacillati</taxon>
        <taxon>Actinomycetota</taxon>
        <taxon>Actinomycetes</taxon>
        <taxon>Micrococcales</taxon>
        <taxon>Microbacteriaceae</taxon>
        <taxon>Microbacterium</taxon>
    </lineage>
</organism>
<feature type="transmembrane region" description="Helical" evidence="8">
    <location>
        <begin position="97"/>
        <end position="122"/>
    </location>
</feature>
<comment type="subcellular location">
    <subcellularLocation>
        <location evidence="1 8">Cell membrane</location>
        <topology evidence="1 8">Multi-pass membrane protein</topology>
    </subcellularLocation>
</comment>
<dbReference type="SUPFAM" id="SSF161098">
    <property type="entry name" value="MetI-like"/>
    <property type="match status" value="1"/>
</dbReference>
<feature type="transmembrane region" description="Helical" evidence="8">
    <location>
        <begin position="176"/>
        <end position="203"/>
    </location>
</feature>
<dbReference type="AlphaFoldDB" id="A0A0B4CA33"/>
<evidence type="ECO:0000256" key="5">
    <source>
        <dbReference type="ARBA" id="ARBA00022692"/>
    </source>
</evidence>
<keyword evidence="6 8" id="KW-1133">Transmembrane helix</keyword>
<dbReference type="InterPro" id="IPR000515">
    <property type="entry name" value="MetI-like"/>
</dbReference>
<evidence type="ECO:0000256" key="8">
    <source>
        <dbReference type="RuleBase" id="RU363032"/>
    </source>
</evidence>
<evidence type="ECO:0000256" key="4">
    <source>
        <dbReference type="ARBA" id="ARBA00022475"/>
    </source>
</evidence>
<evidence type="ECO:0000256" key="6">
    <source>
        <dbReference type="ARBA" id="ARBA00022989"/>
    </source>
</evidence>
<evidence type="ECO:0000256" key="7">
    <source>
        <dbReference type="ARBA" id="ARBA00023136"/>
    </source>
</evidence>
<evidence type="ECO:0000256" key="1">
    <source>
        <dbReference type="ARBA" id="ARBA00004651"/>
    </source>
</evidence>
<feature type="transmembrane region" description="Helical" evidence="8">
    <location>
        <begin position="129"/>
        <end position="156"/>
    </location>
</feature>